<dbReference type="InterPro" id="IPR039425">
    <property type="entry name" value="RNA_pol_sigma-70-like"/>
</dbReference>
<keyword evidence="3" id="KW-0805">Transcription regulation</keyword>
<organism evidence="9 10">
    <name type="scientific">Mesorhizobium australicum (strain HAMBI 3006 / LMG 24608 / WSM2073)</name>
    <dbReference type="NCBI Taxonomy" id="754035"/>
    <lineage>
        <taxon>Bacteria</taxon>
        <taxon>Pseudomonadati</taxon>
        <taxon>Pseudomonadota</taxon>
        <taxon>Alphaproteobacteria</taxon>
        <taxon>Hyphomicrobiales</taxon>
        <taxon>Phyllobacteriaceae</taxon>
        <taxon>Mesorhizobium</taxon>
    </lineage>
</organism>
<dbReference type="GO" id="GO:0006352">
    <property type="term" value="P:DNA-templated transcription initiation"/>
    <property type="evidence" value="ECO:0007669"/>
    <property type="project" value="InterPro"/>
</dbReference>
<dbReference type="AlphaFoldDB" id="L0KLK3"/>
<dbReference type="PANTHER" id="PTHR43133">
    <property type="entry name" value="RNA POLYMERASE ECF-TYPE SIGMA FACTO"/>
    <property type="match status" value="1"/>
</dbReference>
<proteinExistence type="inferred from homology"/>
<feature type="domain" description="RNA polymerase sigma factor 70 region 4 type 2" evidence="8">
    <location>
        <begin position="128"/>
        <end position="180"/>
    </location>
</feature>
<dbReference type="GO" id="GO:0003677">
    <property type="term" value="F:DNA binding"/>
    <property type="evidence" value="ECO:0007669"/>
    <property type="project" value="UniProtKB-KW"/>
</dbReference>
<dbReference type="InterPro" id="IPR013324">
    <property type="entry name" value="RNA_pol_sigma_r3/r4-like"/>
</dbReference>
<reference evidence="10" key="1">
    <citation type="submission" date="2012-02" db="EMBL/GenBank/DDBJ databases">
        <title>Complete sequence of Mesorhizobium australicum WSM2073.</title>
        <authorList>
            <person name="Lucas S."/>
            <person name="Han J."/>
            <person name="Lapidus A."/>
            <person name="Cheng J.-F."/>
            <person name="Goodwin L."/>
            <person name="Pitluck S."/>
            <person name="Peters L."/>
            <person name="Gu W."/>
            <person name="Detter J.C."/>
            <person name="Han C."/>
            <person name="Tapia R."/>
            <person name="Land M."/>
            <person name="Hauser L."/>
            <person name="Kyrpides N."/>
            <person name="Ivanova N."/>
            <person name="Pagani I."/>
            <person name="Reeve W.G."/>
            <person name="Howieson J.G."/>
            <person name="Tiwari R.P."/>
            <person name="O'Hara G.W."/>
            <person name="Atkins C.A."/>
            <person name="Ronson C.W."/>
            <person name="Nandasena K.G."/>
            <person name="Woyke T."/>
        </authorList>
    </citation>
    <scope>NUCLEOTIDE SEQUENCE [LARGE SCALE GENOMIC DNA]</scope>
    <source>
        <strain evidence="10">LMG 24608 / HAMBI 3006 / WSM2073</strain>
    </source>
</reference>
<dbReference type="RefSeq" id="WP_015316988.1">
    <property type="nucleotide sequence ID" value="NC_019973.1"/>
</dbReference>
<dbReference type="GO" id="GO:0016987">
    <property type="term" value="F:sigma factor activity"/>
    <property type="evidence" value="ECO:0007669"/>
    <property type="project" value="UniProtKB-KW"/>
</dbReference>
<dbReference type="Pfam" id="PF04542">
    <property type="entry name" value="Sigma70_r2"/>
    <property type="match status" value="1"/>
</dbReference>
<dbReference type="OrthoDB" id="7193272at2"/>
<evidence type="ECO:0000256" key="6">
    <source>
        <dbReference type="ARBA" id="ARBA00023163"/>
    </source>
</evidence>
<dbReference type="InterPro" id="IPR007627">
    <property type="entry name" value="RNA_pol_sigma70_r2"/>
</dbReference>
<gene>
    <name evidence="9" type="ordered locus">Mesau_03193</name>
</gene>
<dbReference type="STRING" id="754035.Mesau_03193"/>
<comment type="similarity">
    <text evidence="1">Belongs to the sigma-70 factor family. ECF subfamily.</text>
</comment>
<name>L0KLK3_MESAW</name>
<protein>
    <submittedName>
        <fullName evidence="9">RNA polymerase sigma factor, sigma-70 family</fullName>
    </submittedName>
</protein>
<evidence type="ECO:0000259" key="7">
    <source>
        <dbReference type="Pfam" id="PF04542"/>
    </source>
</evidence>
<dbReference type="PANTHER" id="PTHR43133:SF8">
    <property type="entry name" value="RNA POLYMERASE SIGMA FACTOR HI_1459-RELATED"/>
    <property type="match status" value="1"/>
</dbReference>
<dbReference type="Proteomes" id="UP000010998">
    <property type="component" value="Chromosome"/>
</dbReference>
<keyword evidence="4" id="KW-0731">Sigma factor</keyword>
<feature type="domain" description="RNA polymerase sigma-70 region 2" evidence="7">
    <location>
        <begin position="36"/>
        <end position="101"/>
    </location>
</feature>
<dbReference type="Gene3D" id="1.10.10.10">
    <property type="entry name" value="Winged helix-like DNA-binding domain superfamily/Winged helix DNA-binding domain"/>
    <property type="match status" value="1"/>
</dbReference>
<accession>L0KLK3</accession>
<dbReference type="Gene3D" id="1.10.1740.10">
    <property type="match status" value="1"/>
</dbReference>
<dbReference type="Pfam" id="PF08281">
    <property type="entry name" value="Sigma70_r4_2"/>
    <property type="match status" value="1"/>
</dbReference>
<dbReference type="NCBIfam" id="TIGR02937">
    <property type="entry name" value="sigma70-ECF"/>
    <property type="match status" value="1"/>
</dbReference>
<dbReference type="InterPro" id="IPR014284">
    <property type="entry name" value="RNA_pol_sigma-70_dom"/>
</dbReference>
<evidence type="ECO:0000256" key="3">
    <source>
        <dbReference type="ARBA" id="ARBA00023015"/>
    </source>
</evidence>
<dbReference type="KEGG" id="mam:Mesau_03193"/>
<evidence type="ECO:0000256" key="4">
    <source>
        <dbReference type="ARBA" id="ARBA00023082"/>
    </source>
</evidence>
<dbReference type="GeneID" id="90990565"/>
<dbReference type="eggNOG" id="COG1595">
    <property type="taxonomic scope" value="Bacteria"/>
</dbReference>
<dbReference type="InterPro" id="IPR013249">
    <property type="entry name" value="RNA_pol_sigma70_r4_t2"/>
</dbReference>
<evidence type="ECO:0000256" key="1">
    <source>
        <dbReference type="ARBA" id="ARBA00010641"/>
    </source>
</evidence>
<evidence type="ECO:0000256" key="2">
    <source>
        <dbReference type="ARBA" id="ARBA00011344"/>
    </source>
</evidence>
<keyword evidence="6" id="KW-0804">Transcription</keyword>
<dbReference type="InterPro" id="IPR013325">
    <property type="entry name" value="RNA_pol_sigma_r2"/>
</dbReference>
<dbReference type="SUPFAM" id="SSF54427">
    <property type="entry name" value="NTF2-like"/>
    <property type="match status" value="1"/>
</dbReference>
<keyword evidence="10" id="KW-1185">Reference proteome</keyword>
<evidence type="ECO:0000313" key="9">
    <source>
        <dbReference type="EMBL" id="AGB45565.1"/>
    </source>
</evidence>
<dbReference type="EMBL" id="CP003358">
    <property type="protein sequence ID" value="AGB45565.1"/>
    <property type="molecule type" value="Genomic_DNA"/>
</dbReference>
<comment type="subunit">
    <text evidence="2">Interacts transiently with the RNA polymerase catalytic core formed by RpoA, RpoB, RpoC and RpoZ (2 alpha, 1 beta, 1 beta' and 1 omega subunit) to form the RNA polymerase holoenzyme that can initiate transcription.</text>
</comment>
<dbReference type="InterPro" id="IPR036388">
    <property type="entry name" value="WH-like_DNA-bd_sf"/>
</dbReference>
<dbReference type="Gene3D" id="3.10.450.50">
    <property type="match status" value="1"/>
</dbReference>
<evidence type="ECO:0000259" key="8">
    <source>
        <dbReference type="Pfam" id="PF08281"/>
    </source>
</evidence>
<dbReference type="HOGENOM" id="CLU_078246_0_0_5"/>
<keyword evidence="5" id="KW-0238">DNA-binding</keyword>
<dbReference type="SUPFAM" id="SSF88659">
    <property type="entry name" value="Sigma3 and sigma4 domains of RNA polymerase sigma factors"/>
    <property type="match status" value="1"/>
</dbReference>
<dbReference type="InterPro" id="IPR032710">
    <property type="entry name" value="NTF2-like_dom_sf"/>
</dbReference>
<dbReference type="SUPFAM" id="SSF88946">
    <property type="entry name" value="Sigma2 domain of RNA polymerase sigma factors"/>
    <property type="match status" value="1"/>
</dbReference>
<dbReference type="CDD" id="cd06171">
    <property type="entry name" value="Sigma70_r4"/>
    <property type="match status" value="1"/>
</dbReference>
<evidence type="ECO:0000256" key="5">
    <source>
        <dbReference type="ARBA" id="ARBA00023125"/>
    </source>
</evidence>
<evidence type="ECO:0000313" key="10">
    <source>
        <dbReference type="Proteomes" id="UP000010998"/>
    </source>
</evidence>
<sequence length="332" mass="37095">MNQQIRKSPDTARGMRVWPEPDRVFDLRYAAFLETVSHLRARLHRYCARMTGSALDGEDIMQEALFEAYRKIELLDDAQALRPWLFRIAHNRCIDFIRNRRTRHAAEAFYADDDVVQPVEPAGPGAGRAIERLVVHLPPKERACVLLKDVFDHSLEEIAEMVGSTPGGVKSALNRGRAKLAALPAQPAAAPPHDPELERLLDRYIALFNARDWDGVRALTSADARLQVSDCYSGLLSGSPYFVEYERSELPWRVRPGAFEGEMVLVVDRQYGEVWRQAYLVRIGATGGVIKSISDYYSCPWILEMANAEGIYPGLLAGIVSLPTSPSPPPPG</sequence>